<dbReference type="PANTHER" id="PTHR24023">
    <property type="entry name" value="COLLAGEN ALPHA"/>
    <property type="match status" value="1"/>
</dbReference>
<dbReference type="Proteomes" id="UP000072618">
    <property type="component" value="Unassembled WGS sequence"/>
</dbReference>
<dbReference type="Gene3D" id="1.20.5.320">
    <property type="entry name" value="6-Phosphogluconate Dehydrogenase, domain 3"/>
    <property type="match status" value="1"/>
</dbReference>
<dbReference type="Pfam" id="PF01391">
    <property type="entry name" value="Collagen"/>
    <property type="match status" value="1"/>
</dbReference>
<gene>
    <name evidence="2" type="ORF">ERS132394_02032</name>
</gene>
<dbReference type="RefSeq" id="WP_061702425.1">
    <property type="nucleotide sequence ID" value="NZ_FIGJ01000029.1"/>
</dbReference>
<protein>
    <submittedName>
        <fullName evidence="2">Putative antireceptor</fullName>
    </submittedName>
</protein>
<dbReference type="GO" id="GO:0005615">
    <property type="term" value="C:extracellular space"/>
    <property type="evidence" value="ECO:0007669"/>
    <property type="project" value="TreeGrafter"/>
</dbReference>
<dbReference type="GO" id="GO:0030020">
    <property type="term" value="F:extracellular matrix structural constituent conferring tensile strength"/>
    <property type="evidence" value="ECO:0007669"/>
    <property type="project" value="TreeGrafter"/>
</dbReference>
<dbReference type="InterPro" id="IPR050149">
    <property type="entry name" value="Collagen_superfamily"/>
</dbReference>
<organism evidence="2 3">
    <name type="scientific">Streptococcus suis</name>
    <dbReference type="NCBI Taxonomy" id="1307"/>
    <lineage>
        <taxon>Bacteria</taxon>
        <taxon>Bacillati</taxon>
        <taxon>Bacillota</taxon>
        <taxon>Bacilli</taxon>
        <taxon>Lactobacillales</taxon>
        <taxon>Streptococcaceae</taxon>
        <taxon>Streptococcus</taxon>
    </lineage>
</organism>
<keyword evidence="2" id="KW-0675">Receptor</keyword>
<accession>A0A123T8N1</accession>
<reference evidence="2 3" key="1">
    <citation type="submission" date="2016-02" db="EMBL/GenBank/DDBJ databases">
        <authorList>
            <consortium name="Pathogen Informatics"/>
        </authorList>
    </citation>
    <scope>NUCLEOTIDE SEQUENCE [LARGE SCALE GENOMIC DNA]</scope>
    <source>
        <strain evidence="2 3">LSS32</strain>
    </source>
</reference>
<feature type="region of interest" description="Disordered" evidence="1">
    <location>
        <begin position="495"/>
        <end position="518"/>
    </location>
</feature>
<dbReference type="InterPro" id="IPR008160">
    <property type="entry name" value="Collagen"/>
</dbReference>
<evidence type="ECO:0000313" key="3">
    <source>
        <dbReference type="Proteomes" id="UP000072618"/>
    </source>
</evidence>
<proteinExistence type="predicted"/>
<dbReference type="GO" id="GO:0030198">
    <property type="term" value="P:extracellular matrix organization"/>
    <property type="evidence" value="ECO:0007669"/>
    <property type="project" value="TreeGrafter"/>
</dbReference>
<feature type="region of interest" description="Disordered" evidence="1">
    <location>
        <begin position="653"/>
        <end position="701"/>
    </location>
</feature>
<feature type="compositionally biased region" description="Low complexity" evidence="1">
    <location>
        <begin position="664"/>
        <end position="683"/>
    </location>
</feature>
<sequence>MILTIHDNNLQKVAFIDNNKQGTLNFYNDKWTRYLSKASSLFEFTVFKQTIQTDIVPYQTANALNDRSFVSFVYKGRTYLFNVMTIEETEHIITCTCKDLNLELTNEYTNPFKSDKARTFKEYCDVMGLLEFATLRIGVNEISDQKRTLGWEGQDTKLNRILSLANKFDAEVDFEVKLNANGTIKDFILNVYREHDDKHQGVGKVRSDIILKKGKNIRSIKRKIDKTDLIVNAIRPTAQGENGQEITIAGLGPWEVKNENGVVEFFQQGDMLYAPISMQKYPSTWTGSTGNRDKYTRKDITVDTKSKETLRTQAYKELMRSAYPSVTYEIDGYVDLEIGDTAKVYNGDFYPALLLEVRVSEQTISFTKPSTNKTVFDNVRALKSKLSSGIQERWQELFEASKPYLIKLATDNGVIFKNGIGQSIVTPTLYKGGRPITANVTWRWSLDGAVKTGMTYTVRGADVTDTSTLTVAAYIGNDEVAVDELTFVNVLDGRDGGVGPKGDPGQRGADGLPGRDGVGIRSTTVTYASSTNGTTAPTTGWTAAVPTVAPGNYLWTKTVWTYTDGNTETGYTVSRIGRDGNTGRDGIAGKDGVGIRSTTITYGKSTSGTIQPTSWTSQVPSVPNGQFLWTKTVWAYTDNTSETGYSVAKMGEIGPTGAKGDRGATGPQGLQGPAGPQGPRGIQGLQGPKGDQGIAGPKGADGRTQYTHIAYADNATGGGFSQTDQTKAYIGMYQDFTAINSTNPTSYRWSKWKGSDGAQGIPGPKGADGRTPYIHWAYSDSADGTGLTTSDNGQRYIGHYSDYTQADSTDKTKYRWADRWAKIEVGGRNILRNATFSNPKERSETFTVGGTTYKNIEIPNWGSMYNSGITNPTISYHAFYRESFNGTGPVIEFNESNGQRNWKALYQTLQASDLRVGKYTFSADIFTTGVGTKIRFGIYYYNKAGQQSFHSGLTTIDISTINKWHRVSGNLKLNDDIDFNREVRIYIYAYDFTTNSILYLTKPQLEEGTVATTFGEAQADVEKRIDAKADQAFTQEQLNLLNERAGIMQAELEAKASLDTVNNILKQIKDMKAADEATWAKVEKDLITHLQRVIKIETNLGDQAQRWNAVDTFMQVSNDGLSLGKADGSSSMLFSPDGRITMFSSGTPVMYVDKGVIHIDNGIFSKTVQIGRFREEQYHNNPDINVKRYVY</sequence>
<dbReference type="AlphaFoldDB" id="A0A123T8N1"/>
<dbReference type="EMBL" id="FIGJ01000029">
    <property type="protein sequence ID" value="CYV01787.1"/>
    <property type="molecule type" value="Genomic_DNA"/>
</dbReference>
<evidence type="ECO:0000313" key="2">
    <source>
        <dbReference type="EMBL" id="CYV01787.1"/>
    </source>
</evidence>
<name>A0A123T8N1_STRSU</name>
<evidence type="ECO:0000256" key="1">
    <source>
        <dbReference type="SAM" id="MobiDB-lite"/>
    </source>
</evidence>
<dbReference type="GO" id="GO:0031012">
    <property type="term" value="C:extracellular matrix"/>
    <property type="evidence" value="ECO:0007669"/>
    <property type="project" value="TreeGrafter"/>
</dbReference>
<dbReference type="PANTHER" id="PTHR24023:SF1083">
    <property type="entry name" value="MACROPHAGE RECEPTOR MARCO"/>
    <property type="match status" value="1"/>
</dbReference>